<proteinExistence type="predicted"/>
<dbReference type="Gene3D" id="3.20.20.150">
    <property type="entry name" value="Divalent-metal-dependent TIM barrel enzymes"/>
    <property type="match status" value="1"/>
</dbReference>
<accession>X1RKM0</accession>
<dbReference type="Pfam" id="PF01261">
    <property type="entry name" value="AP_endonuc_2"/>
    <property type="match status" value="1"/>
</dbReference>
<name>X1RKM0_9ZZZZ</name>
<dbReference type="EMBL" id="BARW01013557">
    <property type="protein sequence ID" value="GAI81183.1"/>
    <property type="molecule type" value="Genomic_DNA"/>
</dbReference>
<evidence type="ECO:0000259" key="1">
    <source>
        <dbReference type="Pfam" id="PF01261"/>
    </source>
</evidence>
<reference evidence="2" key="1">
    <citation type="journal article" date="2014" name="Front. Microbiol.">
        <title>High frequency of phylogenetically diverse reductive dehalogenase-homologous genes in deep subseafloor sedimentary metagenomes.</title>
        <authorList>
            <person name="Kawai M."/>
            <person name="Futagami T."/>
            <person name="Toyoda A."/>
            <person name="Takaki Y."/>
            <person name="Nishi S."/>
            <person name="Hori S."/>
            <person name="Arai W."/>
            <person name="Tsubouchi T."/>
            <person name="Morono Y."/>
            <person name="Uchiyama I."/>
            <person name="Ito T."/>
            <person name="Fujiyama A."/>
            <person name="Inagaki F."/>
            <person name="Takami H."/>
        </authorList>
    </citation>
    <scope>NUCLEOTIDE SEQUENCE</scope>
    <source>
        <strain evidence="2">Expedition CK06-06</strain>
    </source>
</reference>
<feature type="non-terminal residue" evidence="2">
    <location>
        <position position="1"/>
    </location>
</feature>
<dbReference type="AlphaFoldDB" id="X1RKM0"/>
<dbReference type="SUPFAM" id="SSF51658">
    <property type="entry name" value="Xylose isomerase-like"/>
    <property type="match status" value="1"/>
</dbReference>
<organism evidence="2">
    <name type="scientific">marine sediment metagenome</name>
    <dbReference type="NCBI Taxonomy" id="412755"/>
    <lineage>
        <taxon>unclassified sequences</taxon>
        <taxon>metagenomes</taxon>
        <taxon>ecological metagenomes</taxon>
    </lineage>
</organism>
<dbReference type="InterPro" id="IPR013022">
    <property type="entry name" value="Xyl_isomerase-like_TIM-brl"/>
</dbReference>
<protein>
    <recommendedName>
        <fullName evidence="1">Xylose isomerase-like TIM barrel domain-containing protein</fullName>
    </recommendedName>
</protein>
<gene>
    <name evidence="2" type="ORF">S12H4_24757</name>
</gene>
<evidence type="ECO:0000313" key="2">
    <source>
        <dbReference type="EMBL" id="GAI81183.1"/>
    </source>
</evidence>
<comment type="caution">
    <text evidence="2">The sequence shown here is derived from an EMBL/GenBank/DDBJ whole genome shotgun (WGS) entry which is preliminary data.</text>
</comment>
<feature type="domain" description="Xylose isomerase-like TIM barrel" evidence="1">
    <location>
        <begin position="5"/>
        <end position="119"/>
    </location>
</feature>
<feature type="non-terminal residue" evidence="2">
    <location>
        <position position="137"/>
    </location>
</feature>
<sequence>AESELSSNSPIVRQRVIDYIRRNLELGYELGAKYFLVAPGAIGRPIPYDNMEFYRSVETLQIVADEFIKSGIRGAVEPIRSAEVSFCHTFQDAKEYIASVNSPGIKHINGDVYHMLCEESHIGKAILDAEGMLTNLH</sequence>
<dbReference type="InterPro" id="IPR036237">
    <property type="entry name" value="Xyl_isomerase-like_sf"/>
</dbReference>